<keyword evidence="2" id="KW-1185">Reference proteome</keyword>
<accession>A0ACC1QRF9</accession>
<gene>
    <name evidence="1" type="ORF">NLG97_g6932</name>
</gene>
<reference evidence="1" key="1">
    <citation type="submission" date="2022-07" db="EMBL/GenBank/DDBJ databases">
        <title>Genome Sequence of Lecanicillium saksenae.</title>
        <authorList>
            <person name="Buettner E."/>
        </authorList>
    </citation>
    <scope>NUCLEOTIDE SEQUENCE</scope>
    <source>
        <strain evidence="1">VT-O1</strain>
    </source>
</reference>
<name>A0ACC1QRF9_9HYPO</name>
<evidence type="ECO:0000313" key="2">
    <source>
        <dbReference type="Proteomes" id="UP001148737"/>
    </source>
</evidence>
<evidence type="ECO:0000313" key="1">
    <source>
        <dbReference type="EMBL" id="KAJ3484934.1"/>
    </source>
</evidence>
<proteinExistence type="predicted"/>
<dbReference type="EMBL" id="JANAKD010000990">
    <property type="protein sequence ID" value="KAJ3484934.1"/>
    <property type="molecule type" value="Genomic_DNA"/>
</dbReference>
<organism evidence="1 2">
    <name type="scientific">Lecanicillium saksenae</name>
    <dbReference type="NCBI Taxonomy" id="468837"/>
    <lineage>
        <taxon>Eukaryota</taxon>
        <taxon>Fungi</taxon>
        <taxon>Dikarya</taxon>
        <taxon>Ascomycota</taxon>
        <taxon>Pezizomycotina</taxon>
        <taxon>Sordariomycetes</taxon>
        <taxon>Hypocreomycetidae</taxon>
        <taxon>Hypocreales</taxon>
        <taxon>Cordycipitaceae</taxon>
        <taxon>Lecanicillium</taxon>
    </lineage>
</organism>
<comment type="caution">
    <text evidence="1">The sequence shown here is derived from an EMBL/GenBank/DDBJ whole genome shotgun (WGS) entry which is preliminary data.</text>
</comment>
<protein>
    <submittedName>
        <fullName evidence="1">Uncharacterized protein</fullName>
    </submittedName>
</protein>
<sequence length="240" mass="26363">MAPRKIIIDTDPGVDDVMAMLLALSASKEEIELLMISVTYGNVPLECCGRNVVGMMQVIEKEMAWRKANGRPEGFEALKACKPLVALGAEHPLEEKDLKFDHFHGLDGLHNVHATYPDFSPPEKWLQIFHEQGAAGATEAVIQCVVTTGIMTACDSVYCSKSMVLETMCVTLSMAMVPLRRGSRISAPLSSRMAESCMIREKQQVRTHFSLENYLVLDLRTSLIDLGVSVLLGTNAIAHS</sequence>
<dbReference type="Proteomes" id="UP001148737">
    <property type="component" value="Unassembled WGS sequence"/>
</dbReference>